<dbReference type="Proteomes" id="UP001367508">
    <property type="component" value="Unassembled WGS sequence"/>
</dbReference>
<protein>
    <submittedName>
        <fullName evidence="1">Uncharacterized protein</fullName>
    </submittedName>
</protein>
<comment type="caution">
    <text evidence="1">The sequence shown here is derived from an EMBL/GenBank/DDBJ whole genome shotgun (WGS) entry which is preliminary data.</text>
</comment>
<evidence type="ECO:0000313" key="2">
    <source>
        <dbReference type="Proteomes" id="UP001367508"/>
    </source>
</evidence>
<dbReference type="EMBL" id="JAYMYQ010000006">
    <property type="protein sequence ID" value="KAK7323809.1"/>
    <property type="molecule type" value="Genomic_DNA"/>
</dbReference>
<evidence type="ECO:0000313" key="1">
    <source>
        <dbReference type="EMBL" id="KAK7323809.1"/>
    </source>
</evidence>
<organism evidence="1 2">
    <name type="scientific">Canavalia gladiata</name>
    <name type="common">Sword bean</name>
    <name type="synonym">Dolichos gladiatus</name>
    <dbReference type="NCBI Taxonomy" id="3824"/>
    <lineage>
        <taxon>Eukaryota</taxon>
        <taxon>Viridiplantae</taxon>
        <taxon>Streptophyta</taxon>
        <taxon>Embryophyta</taxon>
        <taxon>Tracheophyta</taxon>
        <taxon>Spermatophyta</taxon>
        <taxon>Magnoliopsida</taxon>
        <taxon>eudicotyledons</taxon>
        <taxon>Gunneridae</taxon>
        <taxon>Pentapetalae</taxon>
        <taxon>rosids</taxon>
        <taxon>fabids</taxon>
        <taxon>Fabales</taxon>
        <taxon>Fabaceae</taxon>
        <taxon>Papilionoideae</taxon>
        <taxon>50 kb inversion clade</taxon>
        <taxon>NPAAA clade</taxon>
        <taxon>indigoferoid/millettioid clade</taxon>
        <taxon>Phaseoleae</taxon>
        <taxon>Canavalia</taxon>
    </lineage>
</organism>
<accession>A0AAN9Q6Z4</accession>
<proteinExistence type="predicted"/>
<keyword evidence="2" id="KW-1185">Reference proteome</keyword>
<name>A0AAN9Q6Z4_CANGL</name>
<sequence>MVILAPILGSRLLEYAKPSKKDLCDLGEFGSSQFRTTWKASHKVYVRFHANSGADMIALENQSHTQHAYLEMTPYSTYVQPRKVETAPMIECAVTGIGEGPLRTQVARITKITRKCTWSLRGRRLGLHHSQEALRPSCCMHVVTGTRAILAIAI</sequence>
<gene>
    <name evidence="1" type="ORF">VNO77_27304</name>
</gene>
<reference evidence="1 2" key="1">
    <citation type="submission" date="2024-01" db="EMBL/GenBank/DDBJ databases">
        <title>The genomes of 5 underutilized Papilionoideae crops provide insights into root nodulation and disease resistanc.</title>
        <authorList>
            <person name="Jiang F."/>
        </authorList>
    </citation>
    <scope>NUCLEOTIDE SEQUENCE [LARGE SCALE GENOMIC DNA]</scope>
    <source>
        <strain evidence="1">LVBAO_FW01</strain>
        <tissue evidence="1">Leaves</tissue>
    </source>
</reference>
<dbReference type="AlphaFoldDB" id="A0AAN9Q6Z4"/>